<feature type="compositionally biased region" description="Polar residues" evidence="1">
    <location>
        <begin position="679"/>
        <end position="698"/>
    </location>
</feature>
<feature type="domain" description="Ams2/SPT21 N-terminal" evidence="2">
    <location>
        <begin position="39"/>
        <end position="174"/>
    </location>
</feature>
<feature type="compositionally biased region" description="Polar residues" evidence="1">
    <location>
        <begin position="249"/>
        <end position="267"/>
    </location>
</feature>
<feature type="compositionally biased region" description="Polar residues" evidence="1">
    <location>
        <begin position="1144"/>
        <end position="1160"/>
    </location>
</feature>
<accession>A0A8H4PV66</accession>
<dbReference type="Gene3D" id="3.30.50.10">
    <property type="entry name" value="Erythroid Transcription Factor GATA-1, subunit A"/>
    <property type="match status" value="1"/>
</dbReference>
<dbReference type="PANTHER" id="PTHR39147">
    <property type="entry name" value="PROTEIN SPT21"/>
    <property type="match status" value="1"/>
</dbReference>
<dbReference type="GO" id="GO:0008270">
    <property type="term" value="F:zinc ion binding"/>
    <property type="evidence" value="ECO:0007669"/>
    <property type="project" value="InterPro"/>
</dbReference>
<dbReference type="InterPro" id="IPR057725">
    <property type="entry name" value="Ams2-SPT21_N"/>
</dbReference>
<feature type="region of interest" description="Disordered" evidence="1">
    <location>
        <begin position="1129"/>
        <end position="1189"/>
    </location>
</feature>
<feature type="region of interest" description="Disordered" evidence="1">
    <location>
        <begin position="562"/>
        <end position="660"/>
    </location>
</feature>
<proteinExistence type="predicted"/>
<dbReference type="GO" id="GO:0030466">
    <property type="term" value="P:silent mating-type cassette heterochromatin formation"/>
    <property type="evidence" value="ECO:0007669"/>
    <property type="project" value="TreeGrafter"/>
</dbReference>
<feature type="compositionally biased region" description="Polar residues" evidence="1">
    <location>
        <begin position="465"/>
        <end position="479"/>
    </location>
</feature>
<evidence type="ECO:0000313" key="4">
    <source>
        <dbReference type="Proteomes" id="UP000557566"/>
    </source>
</evidence>
<evidence type="ECO:0000259" key="2">
    <source>
        <dbReference type="Pfam" id="PF25823"/>
    </source>
</evidence>
<feature type="compositionally biased region" description="Low complexity" evidence="1">
    <location>
        <begin position="291"/>
        <end position="304"/>
    </location>
</feature>
<reference evidence="3 4" key="1">
    <citation type="journal article" date="2020" name="Genome Biol. Evol.">
        <title>A new high-quality draft genome assembly of the Chinese cordyceps Ophiocordyceps sinensis.</title>
        <authorList>
            <person name="Shu R."/>
            <person name="Zhang J."/>
            <person name="Meng Q."/>
            <person name="Zhang H."/>
            <person name="Zhou G."/>
            <person name="Li M."/>
            <person name="Wu P."/>
            <person name="Zhao Y."/>
            <person name="Chen C."/>
            <person name="Qin Q."/>
        </authorList>
    </citation>
    <scope>NUCLEOTIDE SEQUENCE [LARGE SCALE GENOMIC DNA]</scope>
    <source>
        <strain evidence="3 4">IOZ07</strain>
    </source>
</reference>
<feature type="compositionally biased region" description="Polar residues" evidence="1">
    <location>
        <begin position="414"/>
        <end position="427"/>
    </location>
</feature>
<dbReference type="GO" id="GO:0006357">
    <property type="term" value="P:regulation of transcription by RNA polymerase II"/>
    <property type="evidence" value="ECO:0007669"/>
    <property type="project" value="TreeGrafter"/>
</dbReference>
<feature type="compositionally biased region" description="Polar residues" evidence="1">
    <location>
        <begin position="1168"/>
        <end position="1189"/>
    </location>
</feature>
<feature type="compositionally biased region" description="Pro residues" evidence="1">
    <location>
        <begin position="616"/>
        <end position="629"/>
    </location>
</feature>
<dbReference type="InterPro" id="IPR042403">
    <property type="entry name" value="Spt21/Ams2"/>
</dbReference>
<gene>
    <name evidence="3" type="ORF">G6O67_002912</name>
</gene>
<dbReference type="EMBL" id="JAAVMX010000003">
    <property type="protein sequence ID" value="KAF4511079.1"/>
    <property type="molecule type" value="Genomic_DNA"/>
</dbReference>
<feature type="region of interest" description="Disordered" evidence="1">
    <location>
        <begin position="941"/>
        <end position="973"/>
    </location>
</feature>
<name>A0A8H4PV66_9HYPO</name>
<feature type="compositionally biased region" description="Polar residues" evidence="1">
    <location>
        <begin position="783"/>
        <end position="794"/>
    </location>
</feature>
<feature type="region of interest" description="Disordered" evidence="1">
    <location>
        <begin position="675"/>
        <end position="823"/>
    </location>
</feature>
<evidence type="ECO:0000256" key="1">
    <source>
        <dbReference type="SAM" id="MobiDB-lite"/>
    </source>
</evidence>
<feature type="region of interest" description="Disordered" evidence="1">
    <location>
        <begin position="1017"/>
        <end position="1053"/>
    </location>
</feature>
<organism evidence="3 4">
    <name type="scientific">Ophiocordyceps sinensis</name>
    <dbReference type="NCBI Taxonomy" id="72228"/>
    <lineage>
        <taxon>Eukaryota</taxon>
        <taxon>Fungi</taxon>
        <taxon>Dikarya</taxon>
        <taxon>Ascomycota</taxon>
        <taxon>Pezizomycotina</taxon>
        <taxon>Sordariomycetes</taxon>
        <taxon>Hypocreomycetidae</taxon>
        <taxon>Hypocreales</taxon>
        <taxon>Ophiocordycipitaceae</taxon>
        <taxon>Ophiocordyceps</taxon>
    </lineage>
</organism>
<sequence>MATPRPAAQPGGEGWNGPSQAMFAPVYAPAPEPGPEPGAQVRPMGLKIHYTFDKEARVNCLARHSHTLHVQTIPIDEKNAIGVIDLQACLHAVIECSPELATQYGDYAVYAVDYSELDTPLVGQGMLSWALDSMRNDGMPQPPKLVTGRVTKNLLAVFGGGNRETLEVKLKFSESAKLPRPVRHDSADFQPTRPLDRLPEQQFADRPVEPVMTPTGTSEWNSFMQTNPQISHQVSRVASPALSQGPGPMSNNSHLFSQQHGLQQGLPQATHEVHRVAPTPVGEPSEQSKGSAASSRPSSRASSRAPRKKQPTGRPRGRPRKKPADGNTSGYEEATEGEEGPTKKRAKTTKAANPFATGPESLRVAASTSSSLRNFRPVAASSESVPGSHLQEIPRAPTPIPEEGPFAGLPGRGSNLSKLRQESTLGQHQVAAAYSDMRLQPLSPGQEDGRSPESLAPTPAYSEASMASSPPVQRTTPFMRSSPPPSSPVLPPMPSTELPHHDSSFANNEMDDLFGEASLHPGPSEAIAPRARPSKSTESRPMSKGVPIQVFQMQDGPTGQDMVHICSYNAPHQGSPAPAALPPTVNDAPSLPLMKKVPPRSRQRRAPAAKKSRAAPIPPPALEATPPPTTDAAEKRMSPALMAEPIQHNGQPSPAPAPEPMRGVLKLIASCITPPKACSDTSTASEVPMQQQDLASTKPTKRKTSKGSQAKDVRPLKRSQSAGAISLALPSVPASEPAGPSSLSQCFGVEPSAPTPPTAPGLKRAASSGPLALPIPASDPVGPSTSLQQMSYQEQPKAPTPPMDAPQSASSPPPARSNKNRVKKDAIKQRLEEAIMNGEMPPFCSNCGAIETPTWRKIWVQEHEGTPQYCEYSEKPGKVTAIEVINRDADDKPTSYRLIKKSLGPADDRDAWKELLLCNPCGIWLTKCKCHRPPDRWEKDFSRIGQERRRKGTGVSGNRSRKSRSKSDAPVNPASDAYLLTDALGPAEPSSPKAANGGPSHADLTALLGPLFQAGETCVPSADASGGDDETRSNPGSTHSRGSGTAKSPVELDFDDAVGGTRRLLFPSPRKDGAPKVLGELDVNMVQTSDDFQQLKRLAMGKFAMGKENSMVEDSDEATSERRRTEALLKEPMDARPSTPPPNSNELVPSSPFKTPTRATPSHRPITRSVSQSLRSIRSVASPSQALLQQTPTKTPRLGIGQLGSASCRRSPRNHQGGFEMFDTPISRSFNQFFSDHNNFEFMDDMDLGSLPALDANNGALVDYANMLSTDTMMHSSPRDTFDYRSSANLSAQWMMDPPGSMQADEE</sequence>
<feature type="compositionally biased region" description="Polar residues" evidence="1">
    <location>
        <begin position="1033"/>
        <end position="1046"/>
    </location>
</feature>
<feature type="region of interest" description="Disordered" evidence="1">
    <location>
        <begin position="983"/>
        <end position="1002"/>
    </location>
</feature>
<feature type="region of interest" description="Disordered" evidence="1">
    <location>
        <begin position="230"/>
        <end position="546"/>
    </location>
</feature>
<feature type="compositionally biased region" description="Basic residues" evidence="1">
    <location>
        <begin position="597"/>
        <end position="613"/>
    </location>
</feature>
<evidence type="ECO:0000313" key="3">
    <source>
        <dbReference type="EMBL" id="KAF4511079.1"/>
    </source>
</evidence>
<dbReference type="OrthoDB" id="3199820at2759"/>
<dbReference type="InterPro" id="IPR013088">
    <property type="entry name" value="Znf_NHR/GATA"/>
</dbReference>
<keyword evidence="4" id="KW-1185">Reference proteome</keyword>
<dbReference type="Pfam" id="PF25823">
    <property type="entry name" value="Ams2-SPT21_N"/>
    <property type="match status" value="1"/>
</dbReference>
<feature type="compositionally biased region" description="Pro residues" evidence="1">
    <location>
        <begin position="482"/>
        <end position="494"/>
    </location>
</feature>
<dbReference type="Proteomes" id="UP000557566">
    <property type="component" value="Unassembled WGS sequence"/>
</dbReference>
<dbReference type="GO" id="GO:0000183">
    <property type="term" value="P:rDNA heterochromatin formation"/>
    <property type="evidence" value="ECO:0007669"/>
    <property type="project" value="TreeGrafter"/>
</dbReference>
<feature type="compositionally biased region" description="Basic residues" evidence="1">
    <location>
        <begin position="305"/>
        <end position="321"/>
    </location>
</feature>
<comment type="caution">
    <text evidence="3">The sequence shown here is derived from an EMBL/GenBank/DDBJ whole genome shotgun (WGS) entry which is preliminary data.</text>
</comment>
<protein>
    <recommendedName>
        <fullName evidence="2">Ams2/SPT21 N-terminal domain-containing protein</fullName>
    </recommendedName>
</protein>
<dbReference type="SUPFAM" id="SSF57716">
    <property type="entry name" value="Glucocorticoid receptor-like (DNA-binding domain)"/>
    <property type="match status" value="1"/>
</dbReference>
<dbReference type="PANTHER" id="PTHR39147:SF1">
    <property type="entry name" value="PROTEIN SPT21"/>
    <property type="match status" value="1"/>
</dbReference>